<dbReference type="PANTHER" id="PTHR46044:SF1">
    <property type="entry name" value="CN HYDROLASE DOMAIN-CONTAINING PROTEIN"/>
    <property type="match status" value="1"/>
</dbReference>
<dbReference type="InParanoid" id="A0A1H9C6I4"/>
<dbReference type="EMBL" id="FOFB01000004">
    <property type="protein sequence ID" value="SEP96714.1"/>
    <property type="molecule type" value="Genomic_DNA"/>
</dbReference>
<dbReference type="PROSITE" id="PS50263">
    <property type="entry name" value="CN_HYDROLASE"/>
    <property type="match status" value="1"/>
</dbReference>
<feature type="domain" description="CN hydrolase" evidence="3">
    <location>
        <begin position="3"/>
        <end position="269"/>
    </location>
</feature>
<dbReference type="PANTHER" id="PTHR46044">
    <property type="entry name" value="NITRILASE"/>
    <property type="match status" value="1"/>
</dbReference>
<dbReference type="PROSITE" id="PS00921">
    <property type="entry name" value="NITRIL_CHT_2"/>
    <property type="match status" value="1"/>
</dbReference>
<evidence type="ECO:0000259" key="3">
    <source>
        <dbReference type="PROSITE" id="PS50263"/>
    </source>
</evidence>
<dbReference type="SUPFAM" id="SSF56317">
    <property type="entry name" value="Carbon-nitrogen hydrolase"/>
    <property type="match status" value="1"/>
</dbReference>
<accession>A0A1H9C6I4</accession>
<dbReference type="InterPro" id="IPR044149">
    <property type="entry name" value="Nitrilases_CHs"/>
</dbReference>
<proteinExistence type="inferred from homology"/>
<feature type="active site" description="Proton acceptor" evidence="2">
    <location>
        <position position="43"/>
    </location>
</feature>
<reference evidence="5" key="1">
    <citation type="submission" date="2016-10" db="EMBL/GenBank/DDBJ databases">
        <authorList>
            <person name="Varghese N."/>
            <person name="Submissions S."/>
        </authorList>
    </citation>
    <scope>NUCLEOTIDE SEQUENCE [LARGE SCALE GENOMIC DNA]</scope>
    <source>
        <strain evidence="5">DSM 24740</strain>
    </source>
</reference>
<evidence type="ECO:0000313" key="5">
    <source>
        <dbReference type="Proteomes" id="UP000199021"/>
    </source>
</evidence>
<dbReference type="OrthoDB" id="9811121at2"/>
<dbReference type="CDD" id="cd07564">
    <property type="entry name" value="nitrilases_CHs"/>
    <property type="match status" value="1"/>
</dbReference>
<dbReference type="InterPro" id="IPR036526">
    <property type="entry name" value="C-N_Hydrolase_sf"/>
</dbReference>
<evidence type="ECO:0000313" key="4">
    <source>
        <dbReference type="EMBL" id="SEP96714.1"/>
    </source>
</evidence>
<dbReference type="STRING" id="478744.SAMN05444359_10481"/>
<dbReference type="Gene3D" id="3.60.110.10">
    <property type="entry name" value="Carbon-nitrogen hydrolase"/>
    <property type="match status" value="1"/>
</dbReference>
<evidence type="ECO:0000256" key="2">
    <source>
        <dbReference type="PROSITE-ProRule" id="PRU10139"/>
    </source>
</evidence>
<organism evidence="4 5">
    <name type="scientific">Neolewinella agarilytica</name>
    <dbReference type="NCBI Taxonomy" id="478744"/>
    <lineage>
        <taxon>Bacteria</taxon>
        <taxon>Pseudomonadati</taxon>
        <taxon>Bacteroidota</taxon>
        <taxon>Saprospiria</taxon>
        <taxon>Saprospirales</taxon>
        <taxon>Lewinellaceae</taxon>
        <taxon>Neolewinella</taxon>
    </lineage>
</organism>
<gene>
    <name evidence="4" type="ORF">SAMN05444359_10481</name>
</gene>
<name>A0A1H9C6I4_9BACT</name>
<dbReference type="Proteomes" id="UP000199021">
    <property type="component" value="Unassembled WGS sequence"/>
</dbReference>
<evidence type="ECO:0000256" key="1">
    <source>
        <dbReference type="ARBA" id="ARBA00008129"/>
    </source>
</evidence>
<sequence length="307" mass="33962">MKVKVAVLQQSAVFFDKEACLRKAEKLARQYAAEGCKLLLFPESFLPGYPRGFDFGAVIGSRSDAGRQLYATYHANSIDLDTADKDRLEAIAHDNGLYIVMGATERRGGSLYCSMLYLSPTDGLLAVHRKIKPTGTERLIWAEAGGESLVSCETKIGRLGGLICWENYMPMARMAMYQSGVQIYLAPTADSREVWTSTLRHISLEGRCFVLGCNQYFKKSMLPDKYRPLVEDEPEEMCPGGSVIISPLGEILAGPLFGKAGALVAELDLEDITRAQLDFDVTGHYARPDIFRLSVEGMPEVVRERAD</sequence>
<dbReference type="InterPro" id="IPR000132">
    <property type="entry name" value="Nitrilase/CN_hydratase_CS"/>
</dbReference>
<dbReference type="GO" id="GO:0000257">
    <property type="term" value="F:nitrilase activity"/>
    <property type="evidence" value="ECO:0007669"/>
    <property type="project" value="UniProtKB-ARBA"/>
</dbReference>
<keyword evidence="5" id="KW-1185">Reference proteome</keyword>
<dbReference type="Pfam" id="PF00795">
    <property type="entry name" value="CN_hydrolase"/>
    <property type="match status" value="1"/>
</dbReference>
<dbReference type="RefSeq" id="WP_090165928.1">
    <property type="nucleotide sequence ID" value="NZ_FOFB01000004.1"/>
</dbReference>
<dbReference type="InterPro" id="IPR003010">
    <property type="entry name" value="C-N_Hydrolase"/>
</dbReference>
<dbReference type="AlphaFoldDB" id="A0A1H9C6I4"/>
<protein>
    <submittedName>
        <fullName evidence="4">Nitrilase</fullName>
    </submittedName>
</protein>
<dbReference type="PROSITE" id="PS00920">
    <property type="entry name" value="NITRIL_CHT_1"/>
    <property type="match status" value="1"/>
</dbReference>
<comment type="similarity">
    <text evidence="1">Belongs to the carbon-nitrogen hydrolase superfamily. Nitrilase family.</text>
</comment>